<dbReference type="PANTHER" id="PTHR42103">
    <property type="entry name" value="ALPHA/BETA-HYDROLASES SUPERFAMILY PROTEIN"/>
    <property type="match status" value="1"/>
</dbReference>
<dbReference type="EMBL" id="ML769467">
    <property type="protein sequence ID" value="KAE9399633.1"/>
    <property type="molecule type" value="Genomic_DNA"/>
</dbReference>
<dbReference type="InterPro" id="IPR029058">
    <property type="entry name" value="AB_hydrolase_fold"/>
</dbReference>
<dbReference type="OrthoDB" id="10260961at2759"/>
<dbReference type="Proteomes" id="UP000799118">
    <property type="component" value="Unassembled WGS sequence"/>
</dbReference>
<dbReference type="AlphaFoldDB" id="A0A6A4HNP4"/>
<dbReference type="Pfam" id="PF02129">
    <property type="entry name" value="Peptidase_S15"/>
    <property type="match status" value="1"/>
</dbReference>
<dbReference type="SUPFAM" id="SSF53474">
    <property type="entry name" value="alpha/beta-Hydrolases"/>
    <property type="match status" value="1"/>
</dbReference>
<evidence type="ECO:0000313" key="3">
    <source>
        <dbReference type="Proteomes" id="UP000799118"/>
    </source>
</evidence>
<feature type="non-terminal residue" evidence="2">
    <location>
        <position position="1"/>
    </location>
</feature>
<proteinExistence type="predicted"/>
<evidence type="ECO:0000313" key="2">
    <source>
        <dbReference type="EMBL" id="KAE9399633.1"/>
    </source>
</evidence>
<evidence type="ECO:0000259" key="1">
    <source>
        <dbReference type="Pfam" id="PF02129"/>
    </source>
</evidence>
<keyword evidence="3" id="KW-1185">Reference proteome</keyword>
<sequence length="229" mass="25397">AQIAVCLHPWGWLGGSMQDPVLDLLLKPLQANGYHTIRYNSRGVGGSSGWPSFTGFTEGKDLEAVVDWSINYVESLPGKFKVNAVTIIGYSHGSLIATLFPVLRNPQIKTSYILISYPLGPRSYLTLFRSSTYTKKLHDIISSASSDILILYGDQDEFTSRNNYVGWVTELVKLRKEVTQPGSVEQGPRLVEHPGLTVAYRPGASHFWRGRDGIWLADTIENWLSSPGV</sequence>
<dbReference type="Gene3D" id="3.40.50.1820">
    <property type="entry name" value="alpha/beta hydrolase"/>
    <property type="match status" value="1"/>
</dbReference>
<protein>
    <submittedName>
        <fullName evidence="2">Alpha/beta-hydrolase</fullName>
    </submittedName>
</protein>
<dbReference type="PANTHER" id="PTHR42103:SF2">
    <property type="entry name" value="AB HYDROLASE-1 DOMAIN-CONTAINING PROTEIN"/>
    <property type="match status" value="1"/>
</dbReference>
<dbReference type="InterPro" id="IPR000383">
    <property type="entry name" value="Xaa-Pro-like_dom"/>
</dbReference>
<reference evidence="2" key="1">
    <citation type="journal article" date="2019" name="Environ. Microbiol.">
        <title>Fungal ecological strategies reflected in gene transcription - a case study of two litter decomposers.</title>
        <authorList>
            <person name="Barbi F."/>
            <person name="Kohler A."/>
            <person name="Barry K."/>
            <person name="Baskaran P."/>
            <person name="Daum C."/>
            <person name="Fauchery L."/>
            <person name="Ihrmark K."/>
            <person name="Kuo A."/>
            <person name="LaButti K."/>
            <person name="Lipzen A."/>
            <person name="Morin E."/>
            <person name="Grigoriev I.V."/>
            <person name="Henrissat B."/>
            <person name="Lindahl B."/>
            <person name="Martin F."/>
        </authorList>
    </citation>
    <scope>NUCLEOTIDE SEQUENCE</scope>
    <source>
        <strain evidence="2">JB14</strain>
    </source>
</reference>
<dbReference type="GO" id="GO:0016787">
    <property type="term" value="F:hydrolase activity"/>
    <property type="evidence" value="ECO:0007669"/>
    <property type="project" value="InterPro"/>
</dbReference>
<name>A0A6A4HNP4_9AGAR</name>
<feature type="domain" description="Xaa-Pro dipeptidyl-peptidase-like" evidence="1">
    <location>
        <begin position="29"/>
        <end position="113"/>
    </location>
</feature>
<accession>A0A6A4HNP4</accession>
<gene>
    <name evidence="2" type="ORF">BT96DRAFT_820338</name>
</gene>
<organism evidence="2 3">
    <name type="scientific">Gymnopus androsaceus JB14</name>
    <dbReference type="NCBI Taxonomy" id="1447944"/>
    <lineage>
        <taxon>Eukaryota</taxon>
        <taxon>Fungi</taxon>
        <taxon>Dikarya</taxon>
        <taxon>Basidiomycota</taxon>
        <taxon>Agaricomycotina</taxon>
        <taxon>Agaricomycetes</taxon>
        <taxon>Agaricomycetidae</taxon>
        <taxon>Agaricales</taxon>
        <taxon>Marasmiineae</taxon>
        <taxon>Omphalotaceae</taxon>
        <taxon>Gymnopus</taxon>
    </lineage>
</organism>